<evidence type="ECO:0000256" key="7">
    <source>
        <dbReference type="RuleBase" id="RU369079"/>
    </source>
</evidence>
<evidence type="ECO:0000313" key="9">
    <source>
        <dbReference type="EMBL" id="MCW1931053.1"/>
    </source>
</evidence>
<comment type="caution">
    <text evidence="9">The sequence shown here is derived from an EMBL/GenBank/DDBJ whole genome shotgun (WGS) entry which is preliminary data.</text>
</comment>
<protein>
    <recommendedName>
        <fullName evidence="7">TRAP transporter small permease protein</fullName>
    </recommendedName>
</protein>
<feature type="transmembrane region" description="Helical" evidence="7">
    <location>
        <begin position="50"/>
        <end position="68"/>
    </location>
</feature>
<reference evidence="9 10" key="1">
    <citation type="submission" date="2022-10" db="EMBL/GenBank/DDBJ databases">
        <title>Pararhodobacter sp. nov., isolated from marine algae.</title>
        <authorList>
            <person name="Choi B.J."/>
            <person name="Kim J.M."/>
            <person name="Lee J.K."/>
            <person name="Choi D.G."/>
            <person name="Jeon C.O."/>
        </authorList>
    </citation>
    <scope>NUCLEOTIDE SEQUENCE [LARGE SCALE GENOMIC DNA]</scope>
    <source>
        <strain evidence="9 10">ZQ420</strain>
    </source>
</reference>
<dbReference type="EMBL" id="JAPDFL010000001">
    <property type="protein sequence ID" value="MCW1931053.1"/>
    <property type="molecule type" value="Genomic_DNA"/>
</dbReference>
<keyword evidence="3" id="KW-1003">Cell membrane</keyword>
<keyword evidence="4 7" id="KW-0812">Transmembrane</keyword>
<dbReference type="RefSeq" id="WP_264504207.1">
    <property type="nucleotide sequence ID" value="NZ_JAPDFL010000001.1"/>
</dbReference>
<dbReference type="Pfam" id="PF04290">
    <property type="entry name" value="DctQ"/>
    <property type="match status" value="1"/>
</dbReference>
<keyword evidence="6 7" id="KW-0472">Membrane</keyword>
<organism evidence="9 10">
    <name type="scientific">Pararhodobacter zhoushanensis</name>
    <dbReference type="NCBI Taxonomy" id="2479545"/>
    <lineage>
        <taxon>Bacteria</taxon>
        <taxon>Pseudomonadati</taxon>
        <taxon>Pseudomonadota</taxon>
        <taxon>Alphaproteobacteria</taxon>
        <taxon>Rhodobacterales</taxon>
        <taxon>Paracoccaceae</taxon>
        <taxon>Pararhodobacter</taxon>
    </lineage>
</organism>
<evidence type="ECO:0000256" key="3">
    <source>
        <dbReference type="ARBA" id="ARBA00022475"/>
    </source>
</evidence>
<evidence type="ECO:0000256" key="4">
    <source>
        <dbReference type="ARBA" id="ARBA00022692"/>
    </source>
</evidence>
<gene>
    <name evidence="9" type="ORF">OKW52_01885</name>
</gene>
<comment type="subunit">
    <text evidence="7">The complex comprises the extracytoplasmic solute receptor protein and the two transmembrane proteins.</text>
</comment>
<evidence type="ECO:0000256" key="1">
    <source>
        <dbReference type="ARBA" id="ARBA00004651"/>
    </source>
</evidence>
<dbReference type="Proteomes" id="UP001208938">
    <property type="component" value="Unassembled WGS sequence"/>
</dbReference>
<evidence type="ECO:0000256" key="5">
    <source>
        <dbReference type="ARBA" id="ARBA00022989"/>
    </source>
</evidence>
<feature type="transmembrane region" description="Helical" evidence="7">
    <location>
        <begin position="89"/>
        <end position="110"/>
    </location>
</feature>
<evidence type="ECO:0000313" key="10">
    <source>
        <dbReference type="Proteomes" id="UP001208938"/>
    </source>
</evidence>
<feature type="domain" description="Tripartite ATP-independent periplasmic transporters DctQ component" evidence="8">
    <location>
        <begin position="26"/>
        <end position="155"/>
    </location>
</feature>
<evidence type="ECO:0000259" key="8">
    <source>
        <dbReference type="Pfam" id="PF04290"/>
    </source>
</evidence>
<comment type="similarity">
    <text evidence="7">Belongs to the TRAP transporter small permease family.</text>
</comment>
<keyword evidence="2 7" id="KW-0813">Transport</keyword>
<dbReference type="InterPro" id="IPR055348">
    <property type="entry name" value="DctQ"/>
</dbReference>
<evidence type="ECO:0000256" key="6">
    <source>
        <dbReference type="ARBA" id="ARBA00023136"/>
    </source>
</evidence>
<keyword evidence="5 7" id="KW-1133">Transmembrane helix</keyword>
<feature type="transmembrane region" description="Helical" evidence="7">
    <location>
        <begin position="130"/>
        <end position="154"/>
    </location>
</feature>
<comment type="subcellular location">
    <subcellularLocation>
        <location evidence="7">Cell inner membrane</location>
        <topology evidence="7">Multi-pass membrane protein</topology>
    </subcellularLocation>
    <subcellularLocation>
        <location evidence="1">Cell membrane</location>
        <topology evidence="1">Multi-pass membrane protein</topology>
    </subcellularLocation>
</comment>
<keyword evidence="10" id="KW-1185">Reference proteome</keyword>
<comment type="caution">
    <text evidence="7">Lacks conserved residue(s) required for the propagation of feature annotation.</text>
</comment>
<proteinExistence type="inferred from homology"/>
<evidence type="ECO:0000256" key="2">
    <source>
        <dbReference type="ARBA" id="ARBA00022448"/>
    </source>
</evidence>
<accession>A0ABT3GU27</accession>
<sequence>MEALDRLSRRATQWLALLGFAGLLLLALMTSLDALLRSAFSAPIHGVNDVSAVVMAVVISACIPANLAQRRNITVEVLGSLLGKTVNQVLTLFAGVVVLVVIGLMAWKFIPYTEGMYLSGRQTWVLAWPVWPWWAAATLFLIFAAFVQALNVFADVMALIRMLRTRPADALSSERGLK</sequence>
<comment type="function">
    <text evidence="7">Part of the tripartite ATP-independent periplasmic (TRAP) transport system.</text>
</comment>
<name>A0ABT3GU27_9RHOB</name>
<keyword evidence="7" id="KW-0997">Cell inner membrane</keyword>